<organism evidence="1 2">
    <name type="scientific">Entomophthora muscae</name>
    <dbReference type="NCBI Taxonomy" id="34485"/>
    <lineage>
        <taxon>Eukaryota</taxon>
        <taxon>Fungi</taxon>
        <taxon>Fungi incertae sedis</taxon>
        <taxon>Zoopagomycota</taxon>
        <taxon>Entomophthoromycotina</taxon>
        <taxon>Entomophthoromycetes</taxon>
        <taxon>Entomophthorales</taxon>
        <taxon>Entomophthoraceae</taxon>
        <taxon>Entomophthora</taxon>
    </lineage>
</organism>
<protein>
    <submittedName>
        <fullName evidence="1">Uncharacterized protein</fullName>
    </submittedName>
</protein>
<dbReference type="EMBL" id="QTSX02002151">
    <property type="protein sequence ID" value="KAJ9078356.1"/>
    <property type="molecule type" value="Genomic_DNA"/>
</dbReference>
<gene>
    <name evidence="1" type="ORF">DSO57_1007393</name>
</gene>
<accession>A0ACC2TVH8</accession>
<evidence type="ECO:0000313" key="2">
    <source>
        <dbReference type="Proteomes" id="UP001165960"/>
    </source>
</evidence>
<proteinExistence type="predicted"/>
<reference evidence="1" key="1">
    <citation type="submission" date="2022-04" db="EMBL/GenBank/DDBJ databases">
        <title>Genome of the entomopathogenic fungus Entomophthora muscae.</title>
        <authorList>
            <person name="Elya C."/>
            <person name="Lovett B.R."/>
            <person name="Lee E."/>
            <person name="Macias A.M."/>
            <person name="Hajek A.E."/>
            <person name="De Bivort B.L."/>
            <person name="Kasson M.T."/>
            <person name="De Fine Licht H.H."/>
            <person name="Stajich J.E."/>
        </authorList>
    </citation>
    <scope>NUCLEOTIDE SEQUENCE</scope>
    <source>
        <strain evidence="1">Berkeley</strain>
    </source>
</reference>
<keyword evidence="2" id="KW-1185">Reference proteome</keyword>
<name>A0ACC2TVH8_9FUNG</name>
<dbReference type="Proteomes" id="UP001165960">
    <property type="component" value="Unassembled WGS sequence"/>
</dbReference>
<sequence>MYFHPKTVSSSESPSGVETGLSHSTTDTPINVPSVLPDFPAQELEDNVELPSGANYSPDRDKLFVPDKGYPGNTLHCVIVEDVHTVQTLSQAKAECEIPSNFGQTLCPPAIRQCSRQRAQPFHQHLKPEGSKYCYPNGHHEGSLPQAMWKHSGVPLHGRQP</sequence>
<comment type="caution">
    <text evidence="1">The sequence shown here is derived from an EMBL/GenBank/DDBJ whole genome shotgun (WGS) entry which is preliminary data.</text>
</comment>
<evidence type="ECO:0000313" key="1">
    <source>
        <dbReference type="EMBL" id="KAJ9078356.1"/>
    </source>
</evidence>